<organism evidence="1 2">
    <name type="scientific">Glarea lozoyensis (strain ATCC 20868 / MF5171)</name>
    <dbReference type="NCBI Taxonomy" id="1116229"/>
    <lineage>
        <taxon>Eukaryota</taxon>
        <taxon>Fungi</taxon>
        <taxon>Dikarya</taxon>
        <taxon>Ascomycota</taxon>
        <taxon>Pezizomycotina</taxon>
        <taxon>Leotiomycetes</taxon>
        <taxon>Helotiales</taxon>
        <taxon>Helotiaceae</taxon>
        <taxon>Glarea</taxon>
    </lineage>
</organism>
<proteinExistence type="predicted"/>
<dbReference type="AlphaFoldDB" id="S3CRS2"/>
<dbReference type="HOGENOM" id="CLU_071338_0_0_1"/>
<dbReference type="Proteomes" id="UP000016922">
    <property type="component" value="Unassembled WGS sequence"/>
</dbReference>
<gene>
    <name evidence="1" type="ORF">GLAREA_09480</name>
</gene>
<dbReference type="GeneID" id="19468528"/>
<name>S3CRS2_GLAL2</name>
<reference evidence="1 2" key="1">
    <citation type="journal article" date="2013" name="BMC Genomics">
        <title>Genomics-driven discovery of the pneumocandin biosynthetic gene cluster in the fungus Glarea lozoyensis.</title>
        <authorList>
            <person name="Chen L."/>
            <person name="Yue Q."/>
            <person name="Zhang X."/>
            <person name="Xiang M."/>
            <person name="Wang C."/>
            <person name="Li S."/>
            <person name="Che Y."/>
            <person name="Ortiz-Lopez F.J."/>
            <person name="Bills G.F."/>
            <person name="Liu X."/>
            <person name="An Z."/>
        </authorList>
    </citation>
    <scope>NUCLEOTIDE SEQUENCE [LARGE SCALE GENOMIC DNA]</scope>
    <source>
        <strain evidence="2">ATCC 20868 / MF5171</strain>
    </source>
</reference>
<dbReference type="RefSeq" id="XP_008084268.1">
    <property type="nucleotide sequence ID" value="XM_008086077.1"/>
</dbReference>
<evidence type="ECO:0000313" key="1">
    <source>
        <dbReference type="EMBL" id="EPE28360.1"/>
    </source>
</evidence>
<dbReference type="EMBL" id="KE145368">
    <property type="protein sequence ID" value="EPE28360.1"/>
    <property type="molecule type" value="Genomic_DNA"/>
</dbReference>
<sequence>MHSKYFRQFMDSPDKSGAPASAAFQYEYVTVLDHLSGEGRGWSLQSSEKTTPSTTNDSMAYLHPEGDIMAIDQILRAMYRLEYKIETYDQLDRLTTTAEYYCALPVVSATLTDALLHSPMFGPSRSGHGLEEEREPEFLIMLFEILLLAKKLRHATLFREALTLVVGSWSKVHTYDRYDVSIGLGDHYQDDDFSSSGRAMVMLDKQLGPLVLSHYRKLGDHVLKIHHQVLYKIFQHGWKASNNGIIEISAYWQDSAVFYYDLDSELETASGVIPMPFPDRQYLQVEIKSLKSNLVFDYTHSLPGKSGWYREMYLNTLLYDEELPWDRTETDW</sequence>
<protein>
    <submittedName>
        <fullName evidence="1">Uncharacterized protein</fullName>
    </submittedName>
</protein>
<evidence type="ECO:0000313" key="2">
    <source>
        <dbReference type="Proteomes" id="UP000016922"/>
    </source>
</evidence>
<dbReference type="OrthoDB" id="2129688at2759"/>
<accession>S3CRS2</accession>
<dbReference type="KEGG" id="glz:GLAREA_09480"/>
<keyword evidence="2" id="KW-1185">Reference proteome</keyword>